<proteinExistence type="predicted"/>
<dbReference type="EMBL" id="CP045798">
    <property type="protein sequence ID" value="QNB45377.1"/>
    <property type="molecule type" value="Genomic_DNA"/>
</dbReference>
<comment type="subcellular location">
    <subcellularLocation>
        <location evidence="1">Cell membrane</location>
        <topology evidence="1">Multi-pass membrane protein</topology>
    </subcellularLocation>
</comment>
<evidence type="ECO:0000256" key="6">
    <source>
        <dbReference type="SAM" id="Phobius"/>
    </source>
</evidence>
<evidence type="ECO:0000313" key="9">
    <source>
        <dbReference type="Proteomes" id="UP000515847"/>
    </source>
</evidence>
<evidence type="ECO:0000259" key="7">
    <source>
        <dbReference type="Pfam" id="PF00482"/>
    </source>
</evidence>
<evidence type="ECO:0000256" key="3">
    <source>
        <dbReference type="ARBA" id="ARBA00022692"/>
    </source>
</evidence>
<dbReference type="GO" id="GO:0005886">
    <property type="term" value="C:plasma membrane"/>
    <property type="evidence" value="ECO:0007669"/>
    <property type="project" value="UniProtKB-SubCell"/>
</dbReference>
<dbReference type="KEGG" id="tfr:BR63_03050"/>
<dbReference type="RefSeq" id="WP_153802204.1">
    <property type="nucleotide sequence ID" value="NZ_CP045798.1"/>
</dbReference>
<evidence type="ECO:0000256" key="5">
    <source>
        <dbReference type="ARBA" id="ARBA00023136"/>
    </source>
</evidence>
<sequence>MSAYFAAWLAFLGTLFLFFGLELRKNDSILEVYLKPFEKERTGLKDIDWKDVSERIGPVVTSLVPVFNLEKIKQKLVWAGNPYGLTEAGFVGIKICLGITGLLFAITAAMLGIPLILGLMLTVLLYFLPDALLHSKMEKRKKAIYNSLPNMIGLLGMAVNAGLEISTAFETIARRYPPPLGDELRLAWREMATGRARSAALRDIGKRTGVSAVSRFFESIVVAEERGGTNVSATIDDFRRELSDSQRRKMQEEAKKIPTKMLLPLMLCIFVPLVLLLLVPIGISLIKTL</sequence>
<dbReference type="Pfam" id="PF00482">
    <property type="entry name" value="T2SSF"/>
    <property type="match status" value="1"/>
</dbReference>
<name>A0A7G6DZX3_THEFR</name>
<organism evidence="8 9">
    <name type="scientific">Thermanaerosceptrum fracticalcis</name>
    <dbReference type="NCBI Taxonomy" id="1712410"/>
    <lineage>
        <taxon>Bacteria</taxon>
        <taxon>Bacillati</taxon>
        <taxon>Bacillota</taxon>
        <taxon>Clostridia</taxon>
        <taxon>Eubacteriales</taxon>
        <taxon>Peptococcaceae</taxon>
        <taxon>Thermanaerosceptrum</taxon>
    </lineage>
</organism>
<dbReference type="InterPro" id="IPR018076">
    <property type="entry name" value="T2SS_GspF_dom"/>
</dbReference>
<dbReference type="Proteomes" id="UP000515847">
    <property type="component" value="Chromosome"/>
</dbReference>
<keyword evidence="2" id="KW-1003">Cell membrane</keyword>
<feature type="transmembrane region" description="Helical" evidence="6">
    <location>
        <begin position="102"/>
        <end position="128"/>
    </location>
</feature>
<evidence type="ECO:0000256" key="1">
    <source>
        <dbReference type="ARBA" id="ARBA00004651"/>
    </source>
</evidence>
<keyword evidence="9" id="KW-1185">Reference proteome</keyword>
<evidence type="ECO:0000313" key="8">
    <source>
        <dbReference type="EMBL" id="QNB45377.1"/>
    </source>
</evidence>
<feature type="domain" description="Type II secretion system protein GspF" evidence="7">
    <location>
        <begin position="154"/>
        <end position="278"/>
    </location>
</feature>
<protein>
    <recommendedName>
        <fullName evidence="7">Type II secretion system protein GspF domain-containing protein</fullName>
    </recommendedName>
</protein>
<dbReference type="AlphaFoldDB" id="A0A7G6DZX3"/>
<dbReference type="PANTHER" id="PTHR35007">
    <property type="entry name" value="INTEGRAL MEMBRANE PROTEIN-RELATED"/>
    <property type="match status" value="1"/>
</dbReference>
<evidence type="ECO:0000256" key="2">
    <source>
        <dbReference type="ARBA" id="ARBA00022475"/>
    </source>
</evidence>
<evidence type="ECO:0000256" key="4">
    <source>
        <dbReference type="ARBA" id="ARBA00022989"/>
    </source>
</evidence>
<gene>
    <name evidence="8" type="ORF">BR63_03050</name>
</gene>
<feature type="transmembrane region" description="Helical" evidence="6">
    <location>
        <begin position="148"/>
        <end position="169"/>
    </location>
</feature>
<keyword evidence="3 6" id="KW-0812">Transmembrane</keyword>
<accession>A0A7G6DZX3</accession>
<keyword evidence="4 6" id="KW-1133">Transmembrane helix</keyword>
<feature type="transmembrane region" description="Helical" evidence="6">
    <location>
        <begin position="262"/>
        <end position="286"/>
    </location>
</feature>
<feature type="transmembrane region" description="Helical" evidence="6">
    <location>
        <begin position="6"/>
        <end position="23"/>
    </location>
</feature>
<dbReference type="PANTHER" id="PTHR35007:SF2">
    <property type="entry name" value="PILUS ASSEMBLE PROTEIN"/>
    <property type="match status" value="1"/>
</dbReference>
<reference evidence="8 9" key="1">
    <citation type="journal article" date="2019" name="Front. Microbiol.">
        <title>Thermoanaerosceptrum fracticalcis gen. nov. sp. nov., a Novel Fumarate-Fermenting Microorganism From a Deep Fractured Carbonate Aquifer of the US Great Basin.</title>
        <authorList>
            <person name="Hamilton-Brehm S.D."/>
            <person name="Stewart L.E."/>
            <person name="Zavarin M."/>
            <person name="Caldwell M."/>
            <person name="Lawson P.A."/>
            <person name="Onstott T.C."/>
            <person name="Grzymski J."/>
            <person name="Neveux I."/>
            <person name="Lollar B.S."/>
            <person name="Russell C.E."/>
            <person name="Moser D.P."/>
        </authorList>
    </citation>
    <scope>NUCLEOTIDE SEQUENCE [LARGE SCALE GENOMIC DNA]</scope>
    <source>
        <strain evidence="8 9">DRI-13</strain>
    </source>
</reference>
<dbReference type="OrthoDB" id="9810662at2"/>
<keyword evidence="5 6" id="KW-0472">Membrane</keyword>